<reference evidence="2" key="1">
    <citation type="submission" date="2017-09" db="EMBL/GenBank/DDBJ databases">
        <authorList>
            <person name="Campbell M.A."/>
            <person name="Lukasik P."/>
            <person name="Simon C."/>
            <person name="McCutcheon J.P."/>
        </authorList>
    </citation>
    <scope>NUCLEOTIDE SEQUENCE [LARGE SCALE GENOMIC DNA]</scope>
    <source>
        <strain evidence="2">TRYCRA</strain>
    </source>
</reference>
<dbReference type="PIRSF" id="PIRSF006092">
    <property type="entry name" value="GreA_GreB"/>
    <property type="match status" value="1"/>
</dbReference>
<keyword evidence="2" id="KW-0251">Elongation factor</keyword>
<proteinExistence type="predicted"/>
<evidence type="ECO:0000313" key="3">
    <source>
        <dbReference type="Proteomes" id="UP000228979"/>
    </source>
</evidence>
<dbReference type="Gene3D" id="1.10.287.180">
    <property type="entry name" value="Transcription elongation factor, GreA/GreB, N-terminal domain"/>
    <property type="match status" value="1"/>
</dbReference>
<evidence type="ECO:0000259" key="1">
    <source>
        <dbReference type="Pfam" id="PF03449"/>
    </source>
</evidence>
<gene>
    <name evidence="2" type="primary">greA</name>
    <name evidence="2" type="ORF">trycra_41</name>
</gene>
<dbReference type="InterPro" id="IPR036805">
    <property type="entry name" value="Tscrpt_elong_fac_GreA/B_N_sf"/>
</dbReference>
<comment type="caution">
    <text evidence="2">The sequence shown here is derived from an EMBL/GenBank/DDBJ whole genome shotgun (WGS) entry which is preliminary data.</text>
</comment>
<dbReference type="InterPro" id="IPR022691">
    <property type="entry name" value="Tscrpt_elong_fac_GreA/B_N"/>
</dbReference>
<accession>A0ABX4MGM3</accession>
<dbReference type="SUPFAM" id="SSF46557">
    <property type="entry name" value="GreA transcript cleavage protein, N-terminal domain"/>
    <property type="match status" value="1"/>
</dbReference>
<feature type="domain" description="Transcription elongation factor GreA/GreB N-terminal" evidence="1">
    <location>
        <begin position="27"/>
        <end position="82"/>
    </location>
</feature>
<keyword evidence="3" id="KW-1185">Reference proteome</keyword>
<sequence length="175" mass="20169">MFSRTCYNKNRIISSTNCYKLPIKASLIKRLNWRQRSERLKLKQWIKLTRVLGDFSENMDYQSAISDSKYNELKINEIKSILFSSATTSRDYIQTRINLNSIIIMKSERGIIRVFSIMGSNDAARCEEDNSTNVNIMPSKLQKEFLSKKRGDKVVVSTVIDGQITTGIYKIIAII</sequence>
<organism evidence="2 3">
    <name type="scientific">Candidatus Hodgkinia cicadicola</name>
    <dbReference type="NCBI Taxonomy" id="573658"/>
    <lineage>
        <taxon>Bacteria</taxon>
        <taxon>Pseudomonadati</taxon>
        <taxon>Pseudomonadota</taxon>
        <taxon>Alphaproteobacteria</taxon>
        <taxon>Hyphomicrobiales</taxon>
        <taxon>Candidatus Hodgkinia</taxon>
    </lineage>
</organism>
<dbReference type="EMBL" id="NXGP01000022">
    <property type="protein sequence ID" value="PIM95862.1"/>
    <property type="molecule type" value="Genomic_DNA"/>
</dbReference>
<dbReference type="GO" id="GO:0003746">
    <property type="term" value="F:translation elongation factor activity"/>
    <property type="evidence" value="ECO:0007669"/>
    <property type="project" value="UniProtKB-KW"/>
</dbReference>
<dbReference type="InterPro" id="IPR023459">
    <property type="entry name" value="Tscrpt_elong_fac_GreA/B_fam"/>
</dbReference>
<keyword evidence="2" id="KW-0648">Protein biosynthesis</keyword>
<evidence type="ECO:0000313" key="2">
    <source>
        <dbReference type="EMBL" id="PIM95862.1"/>
    </source>
</evidence>
<name>A0ABX4MGM3_9HYPH</name>
<dbReference type="Pfam" id="PF03449">
    <property type="entry name" value="GreA_GreB_N"/>
    <property type="match status" value="1"/>
</dbReference>
<dbReference type="Proteomes" id="UP000228979">
    <property type="component" value="Unassembled WGS sequence"/>
</dbReference>
<protein>
    <submittedName>
        <fullName evidence="2">Transcription elongation factor GreA</fullName>
    </submittedName>
</protein>